<protein>
    <recommendedName>
        <fullName evidence="3">PEGA domain-containing protein</fullName>
    </recommendedName>
</protein>
<feature type="non-terminal residue" evidence="2">
    <location>
        <position position="1"/>
    </location>
</feature>
<dbReference type="SUPFAM" id="SSF49464">
    <property type="entry name" value="Carboxypeptidase regulatory domain-like"/>
    <property type="match status" value="2"/>
</dbReference>
<evidence type="ECO:0008006" key="3">
    <source>
        <dbReference type="Google" id="ProtNLM"/>
    </source>
</evidence>
<dbReference type="PANTHER" id="PTHR23303:SF14">
    <property type="entry name" value="BOS COMPLEX SUBUNIT NOMO1-RELATED"/>
    <property type="match status" value="1"/>
</dbReference>
<dbReference type="PANTHER" id="PTHR23303">
    <property type="entry name" value="CARBOXYPEPTIDASE REGULATORY REGION-CONTAINING"/>
    <property type="match status" value="1"/>
</dbReference>
<dbReference type="InterPro" id="IPR051417">
    <property type="entry name" value="SDr/BOS_complex"/>
</dbReference>
<dbReference type="GO" id="GO:0005789">
    <property type="term" value="C:endoplasmic reticulum membrane"/>
    <property type="evidence" value="ECO:0007669"/>
    <property type="project" value="TreeGrafter"/>
</dbReference>
<dbReference type="EMBL" id="LAZR01038977">
    <property type="protein sequence ID" value="KKL18158.1"/>
    <property type="molecule type" value="Genomic_DNA"/>
</dbReference>
<dbReference type="Pfam" id="PF13620">
    <property type="entry name" value="CarboxypepD_reg"/>
    <property type="match status" value="2"/>
</dbReference>
<organism evidence="2">
    <name type="scientific">marine sediment metagenome</name>
    <dbReference type="NCBI Taxonomy" id="412755"/>
    <lineage>
        <taxon>unclassified sequences</taxon>
        <taxon>metagenomes</taxon>
        <taxon>ecological metagenomes</taxon>
    </lineage>
</organism>
<proteinExistence type="predicted"/>
<sequence length="296" mass="31551">LYGVITDATTGLAVPGVSIQLEGTPSIGGLPTPATTDSNGYYLFEDLTPDSYIIIFEKEDYITLTGTLDIIAGNNEVNTTMTSSVIAPSLANLYGVITDNQSGNPISGVSVTVNGNTDLTDVNGRYSFEDLTIGSYVITLEKEDYATATLSITLLEGNNELDLTMAILSLSIVQFSYLIMHGYPMGPYLLTNIMVNGEVFVIGFRVNNPTAVAISCVTVAFEVGGVDISSPVYHFPPPGDRQVVTPPFTVSPGMGGNENYFFFSFTPTAPSYTGKAEVFVDGVLVDTKLLAFSVVY</sequence>
<comment type="caution">
    <text evidence="2">The sequence shown here is derived from an EMBL/GenBank/DDBJ whole genome shotgun (WGS) entry which is preliminary data.</text>
</comment>
<gene>
    <name evidence="2" type="ORF">LCGC14_2478330</name>
</gene>
<evidence type="ECO:0000256" key="1">
    <source>
        <dbReference type="ARBA" id="ARBA00022729"/>
    </source>
</evidence>
<dbReference type="AlphaFoldDB" id="A0A0F9E242"/>
<reference evidence="2" key="1">
    <citation type="journal article" date="2015" name="Nature">
        <title>Complex archaea that bridge the gap between prokaryotes and eukaryotes.</title>
        <authorList>
            <person name="Spang A."/>
            <person name="Saw J.H."/>
            <person name="Jorgensen S.L."/>
            <person name="Zaremba-Niedzwiedzka K."/>
            <person name="Martijn J."/>
            <person name="Lind A.E."/>
            <person name="van Eijk R."/>
            <person name="Schleper C."/>
            <person name="Guy L."/>
            <person name="Ettema T.J."/>
        </authorList>
    </citation>
    <scope>NUCLEOTIDE SEQUENCE</scope>
</reference>
<evidence type="ECO:0000313" key="2">
    <source>
        <dbReference type="EMBL" id="KKL18158.1"/>
    </source>
</evidence>
<accession>A0A0F9E242</accession>
<name>A0A0F9E242_9ZZZZ</name>
<keyword evidence="1" id="KW-0732">Signal</keyword>
<dbReference type="InterPro" id="IPR008969">
    <property type="entry name" value="CarboxyPept-like_regulatory"/>
</dbReference>
<dbReference type="Gene3D" id="2.60.40.1120">
    <property type="entry name" value="Carboxypeptidase-like, regulatory domain"/>
    <property type="match status" value="2"/>
</dbReference>